<dbReference type="PANTHER" id="PTHR10458:SF22">
    <property type="entry name" value="PEPTIDE DEFORMYLASE"/>
    <property type="match status" value="1"/>
</dbReference>
<sequence>MPLEIVPYPHPTLRYKSKPIRKVDKALRAAVDEMFDLMYASRGVGLAANQVDIPLRMFVVNPSGEKGDGEELVLINPVIQRPKGSWQAEEGCLSLPGVFGNVTRPKEIRLSAFDLKGNPIERTVDDFLGRVLQHENDHLDGVMFIDRMTDESRRDLEGVLAEFEIARDSGRQTGSIETDEAIIQRRNEWEQRYA</sequence>
<dbReference type="GO" id="GO:0042586">
    <property type="term" value="F:peptide deformylase activity"/>
    <property type="evidence" value="ECO:0007669"/>
    <property type="project" value="UniProtKB-UniRule"/>
</dbReference>
<dbReference type="NCBIfam" id="NF001159">
    <property type="entry name" value="PRK00150.1-3"/>
    <property type="match status" value="1"/>
</dbReference>
<dbReference type="GO" id="GO:0006412">
    <property type="term" value="P:translation"/>
    <property type="evidence" value="ECO:0007669"/>
    <property type="project" value="UniProtKB-UniRule"/>
</dbReference>
<accession>A0A517M1S3</accession>
<feature type="active site" evidence="2">
    <location>
        <position position="135"/>
    </location>
</feature>
<comment type="function">
    <text evidence="2">Removes the formyl group from the N-terminal Met of newly synthesized proteins. Requires at least a dipeptide for an efficient rate of reaction. N-terminal L-methionine is a prerequisite for activity but the enzyme has broad specificity at other positions.</text>
</comment>
<protein>
    <recommendedName>
        <fullName evidence="2">Peptide deformylase</fullName>
        <shortName evidence="2">PDF</shortName>
        <ecNumber evidence="2">3.5.1.88</ecNumber>
    </recommendedName>
    <alternativeName>
        <fullName evidence="2">Polypeptide deformylase</fullName>
    </alternativeName>
</protein>
<organism evidence="3 4">
    <name type="scientific">Rosistilla ulvae</name>
    <dbReference type="NCBI Taxonomy" id="1930277"/>
    <lineage>
        <taxon>Bacteria</taxon>
        <taxon>Pseudomonadati</taxon>
        <taxon>Planctomycetota</taxon>
        <taxon>Planctomycetia</taxon>
        <taxon>Pirellulales</taxon>
        <taxon>Pirellulaceae</taxon>
        <taxon>Rosistilla</taxon>
    </lineage>
</organism>
<dbReference type="Gene3D" id="3.90.45.10">
    <property type="entry name" value="Peptide deformylase"/>
    <property type="match status" value="1"/>
</dbReference>
<name>A0A517M1S3_9BACT</name>
<keyword evidence="2" id="KW-0648">Protein biosynthesis</keyword>
<dbReference type="SUPFAM" id="SSF56420">
    <property type="entry name" value="Peptide deformylase"/>
    <property type="match status" value="1"/>
</dbReference>
<dbReference type="PANTHER" id="PTHR10458">
    <property type="entry name" value="PEPTIDE DEFORMYLASE"/>
    <property type="match status" value="1"/>
</dbReference>
<feature type="binding site" evidence="2">
    <location>
        <position position="92"/>
    </location>
    <ligand>
        <name>Fe cation</name>
        <dbReference type="ChEBI" id="CHEBI:24875"/>
    </ligand>
</feature>
<dbReference type="NCBIfam" id="TIGR00079">
    <property type="entry name" value="pept_deformyl"/>
    <property type="match status" value="1"/>
</dbReference>
<dbReference type="PRINTS" id="PR01576">
    <property type="entry name" value="PDEFORMYLASE"/>
</dbReference>
<keyword evidence="2" id="KW-0479">Metal-binding</keyword>
<dbReference type="InterPro" id="IPR023635">
    <property type="entry name" value="Peptide_deformylase"/>
</dbReference>
<evidence type="ECO:0000313" key="4">
    <source>
        <dbReference type="Proteomes" id="UP000319557"/>
    </source>
</evidence>
<dbReference type="HAMAP" id="MF_00163">
    <property type="entry name" value="Pep_deformylase"/>
    <property type="match status" value="1"/>
</dbReference>
<dbReference type="RefSeq" id="WP_145346289.1">
    <property type="nucleotide sequence ID" value="NZ_CP036261.1"/>
</dbReference>
<comment type="catalytic activity">
    <reaction evidence="2">
        <text>N-terminal N-formyl-L-methionyl-[peptide] + H2O = N-terminal L-methionyl-[peptide] + formate</text>
        <dbReference type="Rhea" id="RHEA:24420"/>
        <dbReference type="Rhea" id="RHEA-COMP:10639"/>
        <dbReference type="Rhea" id="RHEA-COMP:10640"/>
        <dbReference type="ChEBI" id="CHEBI:15377"/>
        <dbReference type="ChEBI" id="CHEBI:15740"/>
        <dbReference type="ChEBI" id="CHEBI:49298"/>
        <dbReference type="ChEBI" id="CHEBI:64731"/>
        <dbReference type="EC" id="3.5.1.88"/>
    </reaction>
</comment>
<dbReference type="PIRSF" id="PIRSF004749">
    <property type="entry name" value="Pep_def"/>
    <property type="match status" value="1"/>
</dbReference>
<evidence type="ECO:0000313" key="3">
    <source>
        <dbReference type="EMBL" id="QDS88816.1"/>
    </source>
</evidence>
<keyword evidence="2" id="KW-0408">Iron</keyword>
<dbReference type="AlphaFoldDB" id="A0A517M1S3"/>
<keyword evidence="2 3" id="KW-0378">Hydrolase</keyword>
<gene>
    <name evidence="2 3" type="primary">def</name>
    <name evidence="3" type="ORF">EC9_30110</name>
</gene>
<dbReference type="EC" id="3.5.1.88" evidence="2"/>
<feature type="binding site" evidence="2">
    <location>
        <position position="134"/>
    </location>
    <ligand>
        <name>Fe cation</name>
        <dbReference type="ChEBI" id="CHEBI:24875"/>
    </ligand>
</feature>
<evidence type="ECO:0000256" key="2">
    <source>
        <dbReference type="HAMAP-Rule" id="MF_00163"/>
    </source>
</evidence>
<dbReference type="OrthoDB" id="9784988at2"/>
<dbReference type="Pfam" id="PF01327">
    <property type="entry name" value="Pep_deformylase"/>
    <property type="match status" value="1"/>
</dbReference>
<dbReference type="KEGG" id="ruv:EC9_30110"/>
<proteinExistence type="inferred from homology"/>
<dbReference type="GO" id="GO:0046872">
    <property type="term" value="F:metal ion binding"/>
    <property type="evidence" value="ECO:0007669"/>
    <property type="project" value="UniProtKB-KW"/>
</dbReference>
<comment type="similarity">
    <text evidence="1 2">Belongs to the polypeptide deformylase family.</text>
</comment>
<dbReference type="EMBL" id="CP036261">
    <property type="protein sequence ID" value="QDS88816.1"/>
    <property type="molecule type" value="Genomic_DNA"/>
</dbReference>
<evidence type="ECO:0000256" key="1">
    <source>
        <dbReference type="ARBA" id="ARBA00010759"/>
    </source>
</evidence>
<keyword evidence="4" id="KW-1185">Reference proteome</keyword>
<dbReference type="CDD" id="cd00487">
    <property type="entry name" value="Pep_deformylase"/>
    <property type="match status" value="1"/>
</dbReference>
<dbReference type="Proteomes" id="UP000319557">
    <property type="component" value="Chromosome"/>
</dbReference>
<reference evidence="3 4" key="1">
    <citation type="submission" date="2019-02" db="EMBL/GenBank/DDBJ databases">
        <title>Deep-cultivation of Planctomycetes and their phenomic and genomic characterization uncovers novel biology.</title>
        <authorList>
            <person name="Wiegand S."/>
            <person name="Jogler M."/>
            <person name="Boedeker C."/>
            <person name="Pinto D."/>
            <person name="Vollmers J."/>
            <person name="Rivas-Marin E."/>
            <person name="Kohn T."/>
            <person name="Peeters S.H."/>
            <person name="Heuer A."/>
            <person name="Rast P."/>
            <person name="Oberbeckmann S."/>
            <person name="Bunk B."/>
            <person name="Jeske O."/>
            <person name="Meyerdierks A."/>
            <person name="Storesund J.E."/>
            <person name="Kallscheuer N."/>
            <person name="Luecker S."/>
            <person name="Lage O.M."/>
            <person name="Pohl T."/>
            <person name="Merkel B.J."/>
            <person name="Hornburger P."/>
            <person name="Mueller R.-W."/>
            <person name="Bruemmer F."/>
            <person name="Labrenz M."/>
            <person name="Spormann A.M."/>
            <person name="Op den Camp H."/>
            <person name="Overmann J."/>
            <person name="Amann R."/>
            <person name="Jetten M.S.M."/>
            <person name="Mascher T."/>
            <person name="Medema M.H."/>
            <person name="Devos D.P."/>
            <person name="Kaster A.-K."/>
            <person name="Ovreas L."/>
            <person name="Rohde M."/>
            <person name="Galperin M.Y."/>
            <person name="Jogler C."/>
        </authorList>
    </citation>
    <scope>NUCLEOTIDE SEQUENCE [LARGE SCALE GENOMIC DNA]</scope>
    <source>
        <strain evidence="3 4">EC9</strain>
    </source>
</reference>
<feature type="binding site" evidence="2">
    <location>
        <position position="138"/>
    </location>
    <ligand>
        <name>Fe cation</name>
        <dbReference type="ChEBI" id="CHEBI:24875"/>
    </ligand>
</feature>
<dbReference type="InterPro" id="IPR036821">
    <property type="entry name" value="Peptide_deformylase_sf"/>
</dbReference>
<comment type="cofactor">
    <cofactor evidence="2">
        <name>Fe(2+)</name>
        <dbReference type="ChEBI" id="CHEBI:29033"/>
    </cofactor>
    <text evidence="2">Binds 1 Fe(2+) ion.</text>
</comment>